<organism evidence="5 6">
    <name type="scientific">Undibacterium luofuense</name>
    <dbReference type="NCBI Taxonomy" id="2828733"/>
    <lineage>
        <taxon>Bacteria</taxon>
        <taxon>Pseudomonadati</taxon>
        <taxon>Pseudomonadota</taxon>
        <taxon>Betaproteobacteria</taxon>
        <taxon>Burkholderiales</taxon>
        <taxon>Oxalobacteraceae</taxon>
        <taxon>Undibacterium</taxon>
    </lineage>
</organism>
<proteinExistence type="predicted"/>
<protein>
    <submittedName>
        <fullName evidence="5">AraC family transcriptional regulator ligand-binding domain-containing protein</fullName>
    </submittedName>
</protein>
<comment type="caution">
    <text evidence="5">The sequence shown here is derived from an EMBL/GenBank/DDBJ whole genome shotgun (WGS) entry which is preliminary data.</text>
</comment>
<keyword evidence="6" id="KW-1185">Reference proteome</keyword>
<feature type="domain" description="HTH araC/xylS-type" evidence="4">
    <location>
        <begin position="233"/>
        <end position="329"/>
    </location>
</feature>
<evidence type="ECO:0000313" key="6">
    <source>
        <dbReference type="Proteomes" id="UP000680067"/>
    </source>
</evidence>
<keyword evidence="3" id="KW-0804">Transcription</keyword>
<reference evidence="5" key="1">
    <citation type="submission" date="2021-04" db="EMBL/GenBank/DDBJ databases">
        <title>novel species isolated from subtropical streams in China.</title>
        <authorList>
            <person name="Lu H."/>
        </authorList>
    </citation>
    <scope>NUCLEOTIDE SEQUENCE</scope>
    <source>
        <strain evidence="5">LFS511W</strain>
    </source>
</reference>
<dbReference type="AlphaFoldDB" id="A0A941I7S9"/>
<dbReference type="PANTHER" id="PTHR47894">
    <property type="entry name" value="HTH-TYPE TRANSCRIPTIONAL REGULATOR GADX"/>
    <property type="match status" value="1"/>
</dbReference>
<evidence type="ECO:0000256" key="2">
    <source>
        <dbReference type="ARBA" id="ARBA00023125"/>
    </source>
</evidence>
<evidence type="ECO:0000256" key="1">
    <source>
        <dbReference type="ARBA" id="ARBA00023015"/>
    </source>
</evidence>
<evidence type="ECO:0000256" key="3">
    <source>
        <dbReference type="ARBA" id="ARBA00023163"/>
    </source>
</evidence>
<evidence type="ECO:0000313" key="5">
    <source>
        <dbReference type="EMBL" id="MBR7784151.1"/>
    </source>
</evidence>
<keyword evidence="1" id="KW-0805">Transcription regulation</keyword>
<dbReference type="PROSITE" id="PS01124">
    <property type="entry name" value="HTH_ARAC_FAMILY_2"/>
    <property type="match status" value="1"/>
</dbReference>
<dbReference type="Gene3D" id="1.10.10.60">
    <property type="entry name" value="Homeodomain-like"/>
    <property type="match status" value="1"/>
</dbReference>
<dbReference type="EMBL" id="JAGSPN010000019">
    <property type="protein sequence ID" value="MBR7784151.1"/>
    <property type="molecule type" value="Genomic_DNA"/>
</dbReference>
<gene>
    <name evidence="5" type="ORF">KDM89_18545</name>
</gene>
<dbReference type="Pfam" id="PF12625">
    <property type="entry name" value="Arabinose_bd"/>
    <property type="match status" value="1"/>
</dbReference>
<keyword evidence="2" id="KW-0238">DNA-binding</keyword>
<accession>A0A941I7S9</accession>
<dbReference type="InterPro" id="IPR009057">
    <property type="entry name" value="Homeodomain-like_sf"/>
</dbReference>
<name>A0A941I7S9_9BURK</name>
<dbReference type="SMART" id="SM00342">
    <property type="entry name" value="HTH_ARAC"/>
    <property type="match status" value="1"/>
</dbReference>
<dbReference type="InterPro" id="IPR032687">
    <property type="entry name" value="AraC-type_N"/>
</dbReference>
<dbReference type="GO" id="GO:0000976">
    <property type="term" value="F:transcription cis-regulatory region binding"/>
    <property type="evidence" value="ECO:0007669"/>
    <property type="project" value="TreeGrafter"/>
</dbReference>
<dbReference type="Pfam" id="PF12833">
    <property type="entry name" value="HTH_18"/>
    <property type="match status" value="1"/>
</dbReference>
<evidence type="ECO:0000259" key="4">
    <source>
        <dbReference type="PROSITE" id="PS01124"/>
    </source>
</evidence>
<dbReference type="InterPro" id="IPR018060">
    <property type="entry name" value="HTH_AraC"/>
</dbReference>
<dbReference type="Proteomes" id="UP000680067">
    <property type="component" value="Unassembled WGS sequence"/>
</dbReference>
<dbReference type="SUPFAM" id="SSF46689">
    <property type="entry name" value="Homeodomain-like"/>
    <property type="match status" value="1"/>
</dbReference>
<dbReference type="GO" id="GO:0003700">
    <property type="term" value="F:DNA-binding transcription factor activity"/>
    <property type="evidence" value="ECO:0007669"/>
    <property type="project" value="InterPro"/>
</dbReference>
<dbReference type="RefSeq" id="WP_212689416.1">
    <property type="nucleotide sequence ID" value="NZ_JAGSPN010000019.1"/>
</dbReference>
<sequence>MPSLAPWLSVSDPVFPVHAFAGLQALSREQGWQFQLPSEAGNAAERISYQQAREVLTMLQVRHGRGLALWSGSRKALPQLSYLAEGLLAQATLGEALQFAMQFQRVAGAMTGLTAAVSGQHLLISAQPLFADPELEDFLALDHLTTALMTARQLGGAAIAPLRLELRCTHLSEQSALAQVFGCRIVFGADDNRIVLPSSVAMQAVQAAPGIAGTQARARCEMAIRQLDGVQKPTLLQRISAEHWDVMTAAQVANQVHMSERAFHRALAREGVRFANQTELIRMQKARTALAEGRGSEDIAGLLGYADERSFRRAFQRVHSISPAEYRRRQAAELPVRKLTC</sequence>
<dbReference type="PANTHER" id="PTHR47894:SF1">
    <property type="entry name" value="HTH-TYPE TRANSCRIPTIONAL REGULATOR VQSM"/>
    <property type="match status" value="1"/>
</dbReference>
<dbReference type="GO" id="GO:0005829">
    <property type="term" value="C:cytosol"/>
    <property type="evidence" value="ECO:0007669"/>
    <property type="project" value="TreeGrafter"/>
</dbReference>